<evidence type="ECO:0000313" key="5">
    <source>
        <dbReference type="EMBL" id="KRR20690.1"/>
    </source>
</evidence>
<dbReference type="AlphaFoldDB" id="A0A0R3MK63"/>
<dbReference type="SUPFAM" id="SSF46689">
    <property type="entry name" value="Homeodomain-like"/>
    <property type="match status" value="1"/>
</dbReference>
<dbReference type="SMART" id="SM00342">
    <property type="entry name" value="HTH_ARAC"/>
    <property type="match status" value="1"/>
</dbReference>
<dbReference type="Pfam" id="PF12625">
    <property type="entry name" value="Arabinose_bd"/>
    <property type="match status" value="1"/>
</dbReference>
<dbReference type="GO" id="GO:0003700">
    <property type="term" value="F:DNA-binding transcription factor activity"/>
    <property type="evidence" value="ECO:0007669"/>
    <property type="project" value="InterPro"/>
</dbReference>
<gene>
    <name evidence="5" type="ORF">CQ14_11885</name>
</gene>
<feature type="domain" description="HTH araC/xylS-type" evidence="4">
    <location>
        <begin position="248"/>
        <end position="346"/>
    </location>
</feature>
<evidence type="ECO:0000313" key="6">
    <source>
        <dbReference type="Proteomes" id="UP000051660"/>
    </source>
</evidence>
<dbReference type="Proteomes" id="UP000051660">
    <property type="component" value="Unassembled WGS sequence"/>
</dbReference>
<protein>
    <recommendedName>
        <fullName evidence="4">HTH araC/xylS-type domain-containing protein</fullName>
    </recommendedName>
</protein>
<keyword evidence="2" id="KW-0238">DNA-binding</keyword>
<dbReference type="PANTHER" id="PTHR47894:SF1">
    <property type="entry name" value="HTH-TYPE TRANSCRIPTIONAL REGULATOR VQSM"/>
    <property type="match status" value="1"/>
</dbReference>
<evidence type="ECO:0000256" key="3">
    <source>
        <dbReference type="ARBA" id="ARBA00023163"/>
    </source>
</evidence>
<dbReference type="EMBL" id="LLYB01000086">
    <property type="protein sequence ID" value="KRR20690.1"/>
    <property type="molecule type" value="Genomic_DNA"/>
</dbReference>
<dbReference type="Pfam" id="PF12833">
    <property type="entry name" value="HTH_18"/>
    <property type="match status" value="1"/>
</dbReference>
<organism evidence="5 6">
    <name type="scientific">Bradyrhizobium lablabi</name>
    <dbReference type="NCBI Taxonomy" id="722472"/>
    <lineage>
        <taxon>Bacteria</taxon>
        <taxon>Pseudomonadati</taxon>
        <taxon>Pseudomonadota</taxon>
        <taxon>Alphaproteobacteria</taxon>
        <taxon>Hyphomicrobiales</taxon>
        <taxon>Nitrobacteraceae</taxon>
        <taxon>Bradyrhizobium</taxon>
    </lineage>
</organism>
<dbReference type="PANTHER" id="PTHR47894">
    <property type="entry name" value="HTH-TYPE TRANSCRIPTIONAL REGULATOR GADX"/>
    <property type="match status" value="1"/>
</dbReference>
<sequence length="347" mass="38759">MPRSLTRRSIKQLSKLPTVQGGLSRLAADRVRQCGVKLEPLLSRAGLTIDQIDDPERRIFASSQIAFLEAAAEALNDNLLGFSLAEKFDLRDLGLLYYVMASSETLGEALKRASRYSRITNEAVVLQYQDGREPRLRLIYSGIPRHADQQQIEFCIFAMVRASCTLSGRRFLPERVSISHVRPRGVAKFAGVLGNALEFGADADEINFPKGSAEWALVDADARLNKILVKVCEESLSSRKCKTGDLRVRVENAISPLLPHGQARANVVARKLGMSERTLVRRLAEEGFSFNEILQQLKASLAIRYLEEDSLPISRIAWLLGFEEASSFSHACRRWTGKSPREIRLSC</sequence>
<proteinExistence type="predicted"/>
<dbReference type="GO" id="GO:0005829">
    <property type="term" value="C:cytosol"/>
    <property type="evidence" value="ECO:0007669"/>
    <property type="project" value="TreeGrafter"/>
</dbReference>
<evidence type="ECO:0000259" key="4">
    <source>
        <dbReference type="PROSITE" id="PS01124"/>
    </source>
</evidence>
<dbReference type="Gene3D" id="1.10.10.60">
    <property type="entry name" value="Homeodomain-like"/>
    <property type="match status" value="1"/>
</dbReference>
<dbReference type="InterPro" id="IPR009057">
    <property type="entry name" value="Homeodomain-like_sf"/>
</dbReference>
<accession>A0A0R3MK63</accession>
<keyword evidence="1" id="KW-0805">Transcription regulation</keyword>
<comment type="caution">
    <text evidence="5">The sequence shown here is derived from an EMBL/GenBank/DDBJ whole genome shotgun (WGS) entry which is preliminary data.</text>
</comment>
<dbReference type="PROSITE" id="PS01124">
    <property type="entry name" value="HTH_ARAC_FAMILY_2"/>
    <property type="match status" value="1"/>
</dbReference>
<dbReference type="RefSeq" id="WP_057860501.1">
    <property type="nucleotide sequence ID" value="NZ_LLYB01000086.1"/>
</dbReference>
<dbReference type="GO" id="GO:0000976">
    <property type="term" value="F:transcription cis-regulatory region binding"/>
    <property type="evidence" value="ECO:0007669"/>
    <property type="project" value="TreeGrafter"/>
</dbReference>
<evidence type="ECO:0000256" key="2">
    <source>
        <dbReference type="ARBA" id="ARBA00023125"/>
    </source>
</evidence>
<dbReference type="OrthoDB" id="9805730at2"/>
<evidence type="ECO:0000256" key="1">
    <source>
        <dbReference type="ARBA" id="ARBA00023015"/>
    </source>
</evidence>
<dbReference type="InterPro" id="IPR018060">
    <property type="entry name" value="HTH_AraC"/>
</dbReference>
<reference evidence="5 6" key="1">
    <citation type="submission" date="2014-03" db="EMBL/GenBank/DDBJ databases">
        <title>Bradyrhizobium valentinum sp. nov., isolated from effective nodules of Lupinus mariae-josephae, a lupine endemic of basic-lime soils in Eastern Spain.</title>
        <authorList>
            <person name="Duran D."/>
            <person name="Rey L."/>
            <person name="Navarro A."/>
            <person name="Busquets A."/>
            <person name="Imperial J."/>
            <person name="Ruiz-Argueso T."/>
        </authorList>
    </citation>
    <scope>NUCLEOTIDE SEQUENCE [LARGE SCALE GENOMIC DNA]</scope>
    <source>
        <strain evidence="5 6">CCBAU 23086</strain>
    </source>
</reference>
<keyword evidence="3" id="KW-0804">Transcription</keyword>
<name>A0A0R3MK63_9BRAD</name>
<dbReference type="InterPro" id="IPR032687">
    <property type="entry name" value="AraC-type_N"/>
</dbReference>